<evidence type="ECO:0000256" key="1">
    <source>
        <dbReference type="SAM" id="Coils"/>
    </source>
</evidence>
<evidence type="ECO:0000313" key="3">
    <source>
        <dbReference type="Proteomes" id="UP000007879"/>
    </source>
</evidence>
<dbReference type="Gene3D" id="1.10.287.1490">
    <property type="match status" value="1"/>
</dbReference>
<dbReference type="eggNOG" id="ENOG502RXX0">
    <property type="taxonomic scope" value="Eukaryota"/>
</dbReference>
<evidence type="ECO:0000313" key="2">
    <source>
        <dbReference type="EnsemblMetazoa" id="Aqu2.1.35270_001"/>
    </source>
</evidence>
<protein>
    <submittedName>
        <fullName evidence="2">Uncharacterized protein</fullName>
    </submittedName>
</protein>
<keyword evidence="1" id="KW-0175">Coiled coil</keyword>
<dbReference type="InParanoid" id="A0A1X7V4T0"/>
<gene>
    <name evidence="2" type="primary">105312294</name>
</gene>
<name>A0A1X7V4T0_AMPQE</name>
<dbReference type="PANTHER" id="PTHR35347:SF1">
    <property type="entry name" value="COILED-COIL DOMAIN-CONTAINING PROTEIN 175"/>
    <property type="match status" value="1"/>
</dbReference>
<dbReference type="InterPro" id="IPR038834">
    <property type="entry name" value="CCDC175"/>
</dbReference>
<feature type="coiled-coil region" evidence="1">
    <location>
        <begin position="468"/>
        <end position="576"/>
    </location>
</feature>
<sequence length="737" mass="85337">MAATTIKLSTDVKNIVDKLEDLGKQLRENRYLFAEEFGASANSVISAMKELDKIRVHAHQLLEGETIMASALRHKLNTHVSKLQAEAAAAVISARQSNQARLSELQTQVTLMSEEASSLLKRHEVVGLHNDVLLPQLKQLQAAHSDKVKILNEKMLERAGMQIFLNETIEQLDDTGSKILDIEEEIHILQDNLKLKRQHISKEREELLKSLEGTKMQLNQQNEENRDLKNDLHVEEYESAQVELSVKESVASIENVKREISSLIVTQNQLKSEAMSKEVEKRSLIQDGERIKKDMELFGYQHSVKKKQAEEIINQLIAEVELADTESKKLKDVYKAVKSEWKVANEDYDSISYSLNAVKESVASAKESLMRESEEGVKLETEKNELEFRLTQIQETHKVNVQLFKEEITEYKDKLAHEHKIRQSAEENYKDLELLIQQQLLDQSEIMTTLNMKLKESKKAGDTLHSKIVTLDNSISQCETSIERLNKEISERKSHLSRRSTQLEEQLNILEESIAELTDDIKDATDQLLEAEPLRDSLEEEYASAMEEYEESKRIMIELKNKRSGLSDACQRLERELEKIHIPQAHLRMETLRCRTYARKNLRERKVIVDDLEEKLREKRTKLNTILFHNDRIREASKKLEKECNGYASYSEGSAEREKRLIGRLEQMKTDLEKQWQESKELAKVYHERDSGIVETLTSLQEKSSKQMKELSVVSSQFTQEMNIFNKFLLRLSKRKK</sequence>
<accession>A0A1X7V4T0</accession>
<dbReference type="EnsemblMetazoa" id="XM_019994995.1">
    <property type="protein sequence ID" value="XP_019850554.1"/>
    <property type="gene ID" value="LOC105312294"/>
</dbReference>
<reference evidence="2" key="2">
    <citation type="submission" date="2017-05" db="UniProtKB">
        <authorList>
            <consortium name="EnsemblMetazoa"/>
        </authorList>
    </citation>
    <scope>IDENTIFICATION</scope>
</reference>
<proteinExistence type="predicted"/>
<keyword evidence="3" id="KW-1185">Reference proteome</keyword>
<dbReference type="AlphaFoldDB" id="A0A1X7V4T0"/>
<feature type="coiled-coil region" evidence="1">
    <location>
        <begin position="201"/>
        <end position="273"/>
    </location>
</feature>
<organism evidence="2">
    <name type="scientific">Amphimedon queenslandica</name>
    <name type="common">Sponge</name>
    <dbReference type="NCBI Taxonomy" id="400682"/>
    <lineage>
        <taxon>Eukaryota</taxon>
        <taxon>Metazoa</taxon>
        <taxon>Porifera</taxon>
        <taxon>Demospongiae</taxon>
        <taxon>Heteroscleromorpha</taxon>
        <taxon>Haplosclerida</taxon>
        <taxon>Niphatidae</taxon>
        <taxon>Amphimedon</taxon>
    </lineage>
</organism>
<dbReference type="KEGG" id="aqu:105312294"/>
<dbReference type="STRING" id="400682.A0A1X7V4T0"/>
<dbReference type="EnsemblMetazoa" id="Aqu2.1.35270_001">
    <property type="protein sequence ID" value="Aqu2.1.35270_001"/>
    <property type="gene ID" value="Aqu2.1.35270"/>
</dbReference>
<feature type="coiled-coil region" evidence="1">
    <location>
        <begin position="306"/>
        <end position="375"/>
    </location>
</feature>
<dbReference type="PANTHER" id="PTHR35347">
    <property type="entry name" value="COILED-COIL DOMAIN-CONTAINING PROTEIN 175"/>
    <property type="match status" value="1"/>
</dbReference>
<reference evidence="3" key="1">
    <citation type="journal article" date="2010" name="Nature">
        <title>The Amphimedon queenslandica genome and the evolution of animal complexity.</title>
        <authorList>
            <person name="Srivastava M."/>
            <person name="Simakov O."/>
            <person name="Chapman J."/>
            <person name="Fahey B."/>
            <person name="Gauthier M.E."/>
            <person name="Mitros T."/>
            <person name="Richards G.S."/>
            <person name="Conaco C."/>
            <person name="Dacre M."/>
            <person name="Hellsten U."/>
            <person name="Larroux C."/>
            <person name="Putnam N.H."/>
            <person name="Stanke M."/>
            <person name="Adamska M."/>
            <person name="Darling A."/>
            <person name="Degnan S.M."/>
            <person name="Oakley T.H."/>
            <person name="Plachetzki D.C."/>
            <person name="Zhai Y."/>
            <person name="Adamski M."/>
            <person name="Calcino A."/>
            <person name="Cummins S.F."/>
            <person name="Goodstein D.M."/>
            <person name="Harris C."/>
            <person name="Jackson D.J."/>
            <person name="Leys S.P."/>
            <person name="Shu S."/>
            <person name="Woodcroft B.J."/>
            <person name="Vervoort M."/>
            <person name="Kosik K.S."/>
            <person name="Manning G."/>
            <person name="Degnan B.M."/>
            <person name="Rokhsar D.S."/>
        </authorList>
    </citation>
    <scope>NUCLEOTIDE SEQUENCE [LARGE SCALE GENOMIC DNA]</scope>
</reference>
<dbReference type="OrthoDB" id="10031759at2759"/>
<dbReference type="Proteomes" id="UP000007879">
    <property type="component" value="Unassembled WGS sequence"/>
</dbReference>